<gene>
    <name evidence="6" type="ORF">LQ564_15175</name>
</gene>
<dbReference type="Pfam" id="PF00669">
    <property type="entry name" value="Flagellin_N"/>
    <property type="match status" value="1"/>
</dbReference>
<feature type="domain" description="Flagellin N-terminal" evidence="4">
    <location>
        <begin position="5"/>
        <end position="140"/>
    </location>
</feature>
<dbReference type="SUPFAM" id="SSF64518">
    <property type="entry name" value="Phase 1 flagellin"/>
    <property type="match status" value="1"/>
</dbReference>
<dbReference type="PANTHER" id="PTHR42792">
    <property type="entry name" value="FLAGELLIN"/>
    <property type="match status" value="1"/>
</dbReference>
<comment type="similarity">
    <text evidence="1 3">Belongs to the bacterial flagellin family.</text>
</comment>
<keyword evidence="3" id="KW-0964">Secreted</keyword>
<name>A0ABS8QAK2_9BURK</name>
<keyword evidence="6" id="KW-0966">Cell projection</keyword>
<proteinExistence type="inferred from homology"/>
<dbReference type="InterPro" id="IPR001029">
    <property type="entry name" value="Flagellin_N"/>
</dbReference>
<keyword evidence="6" id="KW-0282">Flagellum</keyword>
<evidence type="ECO:0000256" key="3">
    <source>
        <dbReference type="RuleBase" id="RU362073"/>
    </source>
</evidence>
<comment type="subcellular location">
    <subcellularLocation>
        <location evidence="3">Secreted</location>
    </subcellularLocation>
    <subcellularLocation>
        <location evidence="3">Bacterial flagellum</location>
    </subcellularLocation>
</comment>
<accession>A0ABS8QAK2</accession>
<dbReference type="EMBL" id="JAJNOC010000004">
    <property type="protein sequence ID" value="MCD2517655.1"/>
    <property type="molecule type" value="Genomic_DNA"/>
</dbReference>
<dbReference type="Proteomes" id="UP001179361">
    <property type="component" value="Unassembled WGS sequence"/>
</dbReference>
<keyword evidence="6" id="KW-0969">Cilium</keyword>
<sequence length="555" mass="57983">MSLSITTNVLSMGAQRALKSHDRTQEKLIEQLSSGSRITAARDDPAGQAIAARISSGQRGMSQTLRSINDGTSMLQVAEGAMANVVERLQRLRELAVASGNATYVDGDRAALRTEALEILAHINQVGEQTKFNGETLFSQDGGSIGGDEKKRRVLDGLKTGWLSSAEQMVKQYYGIEGDGVKITVNLDTTDGGAGVLASVSGNVVGGKYTNLHLNLDMADFGGGDTRDGGGSPYYNDRVVAHEMAHAVMSRTMNFTALPQWFVEGTAELIQGADERVRSSIASGNSVAAIVGGVAGGGFVYEGGYLASRYLHDKLKGLGVEGGIKGVMQHLSENAGSTLDQALNAVSKGEIASTAAFLSDFGANGVNFVNTRVDLTNADTGAIGGLDADGAAPRDARQVVADAGDNNAKDGLAKFDVDYPELGGGTGIRRVQIQAGEGAGEFIELQFSAMNARALGLANLDMKNGAISLLHVDEALDFVNKQRVVVGASSNRLDVAATALQTESLNMTAAKERIEGVDYASSAAGLTRAQILQQAASAMLAQANQQPRAVLSLLR</sequence>
<keyword evidence="7" id="KW-1185">Reference proteome</keyword>
<dbReference type="InterPro" id="IPR001492">
    <property type="entry name" value="Flagellin"/>
</dbReference>
<evidence type="ECO:0000313" key="6">
    <source>
        <dbReference type="EMBL" id="MCD2517655.1"/>
    </source>
</evidence>
<organism evidence="6 7">
    <name type="scientific">Massilia phyllostachyos</name>
    <dbReference type="NCBI Taxonomy" id="2898585"/>
    <lineage>
        <taxon>Bacteria</taxon>
        <taxon>Pseudomonadati</taxon>
        <taxon>Pseudomonadota</taxon>
        <taxon>Betaproteobacteria</taxon>
        <taxon>Burkholderiales</taxon>
        <taxon>Oxalobacteraceae</taxon>
        <taxon>Telluria group</taxon>
        <taxon>Massilia</taxon>
    </lineage>
</organism>
<dbReference type="NCBIfam" id="NF033876">
    <property type="entry name" value="flagella_HExxH"/>
    <property type="match status" value="1"/>
</dbReference>
<dbReference type="PANTHER" id="PTHR42792:SF2">
    <property type="entry name" value="FLAGELLIN"/>
    <property type="match status" value="1"/>
</dbReference>
<dbReference type="Gene3D" id="6.10.10.10">
    <property type="entry name" value="Flagellar export chaperone, C-terminal domain"/>
    <property type="match status" value="1"/>
</dbReference>
<dbReference type="InterPro" id="IPR042187">
    <property type="entry name" value="Flagellin_C_sub2"/>
</dbReference>
<dbReference type="RefSeq" id="WP_231058935.1">
    <property type="nucleotide sequence ID" value="NZ_JAJNOC010000004.1"/>
</dbReference>
<dbReference type="InterPro" id="IPR046358">
    <property type="entry name" value="Flagellin_C"/>
</dbReference>
<evidence type="ECO:0000259" key="5">
    <source>
        <dbReference type="Pfam" id="PF00700"/>
    </source>
</evidence>
<comment type="function">
    <text evidence="3">Flagellin is the subunit protein which polymerizes to form the filaments of bacterial flagella.</text>
</comment>
<evidence type="ECO:0000256" key="1">
    <source>
        <dbReference type="ARBA" id="ARBA00005709"/>
    </source>
</evidence>
<dbReference type="PRINTS" id="PR00207">
    <property type="entry name" value="FLAGELLIN"/>
</dbReference>
<dbReference type="Pfam" id="PF00700">
    <property type="entry name" value="Flagellin_C"/>
    <property type="match status" value="1"/>
</dbReference>
<reference evidence="6" key="1">
    <citation type="submission" date="2021-11" db="EMBL/GenBank/DDBJ databases">
        <title>The complete genome of Massilia sp sp. G4R7.</title>
        <authorList>
            <person name="Liu L."/>
            <person name="Yue J."/>
            <person name="Yuan J."/>
            <person name="Yang F."/>
            <person name="Li L."/>
        </authorList>
    </citation>
    <scope>NUCLEOTIDE SEQUENCE</scope>
    <source>
        <strain evidence="6">G4R7</strain>
    </source>
</reference>
<feature type="domain" description="Flagellin C-terminal" evidence="5">
    <location>
        <begin position="471"/>
        <end position="554"/>
    </location>
</feature>
<keyword evidence="2 3" id="KW-0975">Bacterial flagellum</keyword>
<evidence type="ECO:0000313" key="7">
    <source>
        <dbReference type="Proteomes" id="UP001179361"/>
    </source>
</evidence>
<dbReference type="Gene3D" id="1.20.1330.10">
    <property type="entry name" value="f41 fragment of flagellin, N-terminal domain"/>
    <property type="match status" value="2"/>
</dbReference>
<evidence type="ECO:0000259" key="4">
    <source>
        <dbReference type="Pfam" id="PF00669"/>
    </source>
</evidence>
<protein>
    <recommendedName>
        <fullName evidence="3">Flagellin</fullName>
    </recommendedName>
</protein>
<comment type="caution">
    <text evidence="6">The sequence shown here is derived from an EMBL/GenBank/DDBJ whole genome shotgun (WGS) entry which is preliminary data.</text>
</comment>
<evidence type="ECO:0000256" key="2">
    <source>
        <dbReference type="ARBA" id="ARBA00023143"/>
    </source>
</evidence>